<sequence length="365" mass="39658">MFEIGAGVGLVGAVGASAAIYASVHVARRSKAARRKADAGFLPDEPIEILPAQVAMLQPLVLEGAVRPFHAEPGPILGAPPTVKVRKVVSTGKPRTVRPVAALAPDPAAPHLSDDQKAELLSLIGTMQWDRALAVVQGHASRGCPLASLAAVAESPTLERVRALPEKDGPLSLGGYRVLAALVPGNAGYAEKVAQKEGAAAGRRDTLLAALTRDEDRFDPGTVWYNHPYNPRFDDVRLPIWLYIGCKANGQPWFRLRTNWLGDMRISVQGIEAIYDGMTETLTSGAYKIDADALGWEWRDEQVDVYQIEVLRSLASAREVRLRYKGDPYFVEVELTAEEQQAIADMIELYDLMRASVPEHEPIAA</sequence>
<organism evidence="1 2">
    <name type="scientific">Rubellimicrobium rubrum</name>
    <dbReference type="NCBI Taxonomy" id="2585369"/>
    <lineage>
        <taxon>Bacteria</taxon>
        <taxon>Pseudomonadati</taxon>
        <taxon>Pseudomonadota</taxon>
        <taxon>Alphaproteobacteria</taxon>
        <taxon>Rhodobacterales</taxon>
        <taxon>Roseobacteraceae</taxon>
        <taxon>Rubellimicrobium</taxon>
    </lineage>
</organism>
<dbReference type="AlphaFoldDB" id="A0A5C4N394"/>
<evidence type="ECO:0000313" key="2">
    <source>
        <dbReference type="Proteomes" id="UP000305887"/>
    </source>
</evidence>
<protein>
    <submittedName>
        <fullName evidence="1">Uncharacterized protein</fullName>
    </submittedName>
</protein>
<gene>
    <name evidence="1" type="ORF">FHG66_03545</name>
</gene>
<dbReference type="Proteomes" id="UP000305887">
    <property type="component" value="Unassembled WGS sequence"/>
</dbReference>
<accession>A0A5C4N394</accession>
<proteinExistence type="predicted"/>
<dbReference type="RefSeq" id="WP_139075319.1">
    <property type="nucleotide sequence ID" value="NZ_VDFU01000003.1"/>
</dbReference>
<dbReference type="OrthoDB" id="5465114at2"/>
<dbReference type="EMBL" id="VDFU01000003">
    <property type="protein sequence ID" value="TNC51897.1"/>
    <property type="molecule type" value="Genomic_DNA"/>
</dbReference>
<name>A0A5C4N394_9RHOB</name>
<reference evidence="1 2" key="1">
    <citation type="submission" date="2019-06" db="EMBL/GenBank/DDBJ databases">
        <title>YIM 131921 draft genome.</title>
        <authorList>
            <person name="Jiang L."/>
        </authorList>
    </citation>
    <scope>NUCLEOTIDE SEQUENCE [LARGE SCALE GENOMIC DNA]</scope>
    <source>
        <strain evidence="1 2">YIM 131921</strain>
    </source>
</reference>
<comment type="caution">
    <text evidence="1">The sequence shown here is derived from an EMBL/GenBank/DDBJ whole genome shotgun (WGS) entry which is preliminary data.</text>
</comment>
<keyword evidence="2" id="KW-1185">Reference proteome</keyword>
<evidence type="ECO:0000313" key="1">
    <source>
        <dbReference type="EMBL" id="TNC51897.1"/>
    </source>
</evidence>